<dbReference type="FunFam" id="2.40.50.100:FF:000010">
    <property type="entry name" value="Acetyltransferase component of pyruvate dehydrogenase complex"/>
    <property type="match status" value="1"/>
</dbReference>
<evidence type="ECO:0000313" key="7">
    <source>
        <dbReference type="EMBL" id="KAH0548671.1"/>
    </source>
</evidence>
<evidence type="ECO:0000256" key="2">
    <source>
        <dbReference type="ARBA" id="ARBA00022823"/>
    </source>
</evidence>
<reference evidence="7" key="1">
    <citation type="submission" date="2021-03" db="EMBL/GenBank/DDBJ databases">
        <title>Comparative genomics and phylogenomic investigation of the class Geoglossomycetes provide insights into ecological specialization and systematics.</title>
        <authorList>
            <person name="Melie T."/>
            <person name="Pirro S."/>
            <person name="Miller A.N."/>
            <person name="Quandt A."/>
        </authorList>
    </citation>
    <scope>NUCLEOTIDE SEQUENCE</scope>
    <source>
        <strain evidence="7">CAQ_001_2017</strain>
    </source>
</reference>
<feature type="compositionally biased region" description="Low complexity" evidence="4">
    <location>
        <begin position="372"/>
        <end position="384"/>
    </location>
</feature>
<feature type="region of interest" description="Disordered" evidence="4">
    <location>
        <begin position="263"/>
        <end position="290"/>
    </location>
</feature>
<evidence type="ECO:0000259" key="6">
    <source>
        <dbReference type="PROSITE" id="PS51826"/>
    </source>
</evidence>
<dbReference type="Pfam" id="PF00364">
    <property type="entry name" value="Biotin_lipoyl"/>
    <property type="match status" value="1"/>
</dbReference>
<dbReference type="Proteomes" id="UP000750711">
    <property type="component" value="Unassembled WGS sequence"/>
</dbReference>
<dbReference type="PROSITE" id="PS51826">
    <property type="entry name" value="PSBD"/>
    <property type="match status" value="1"/>
</dbReference>
<gene>
    <name evidence="7" type="ORF">GP486_007785</name>
</gene>
<dbReference type="PROSITE" id="PS00189">
    <property type="entry name" value="LIPOYL"/>
    <property type="match status" value="1"/>
</dbReference>
<sequence>MATFAAVYRLSVRVAGGQLRNHVVARDISSRAVTDGSNIQTGLRTSTADLAAQNFAMPAMSPTMTEGNIGTWKVKEGETFSAGDVLLEIETDKAQIDVEAQEDGKLAKIILGDGTKGIKVGSRIAVVSDVNDDLSTLEIPSEEPAPAPSPQKQPAAPDTAKAESKTPSKPQPPRPATPGLADQSSTGTPSKQRLPLLPSVAYLLQSHNLPASEADKIPATGPSGRLLKGDVLAYIGSIPHTYPKSLSDSIVAREHLDLSNIKIRVPTPTPPQQPETTAETASPPPPRESKIGVSIDLSGVMKVQQRIERKLGIHMPLSTFIARATDIANDDLPRSVNTKPSQDDLFNHILGLDALVPRTARGNLTPHVNALPTSPTPTQKQSTRTSDIIDILTSTTAHRAPAAGSRGQSASPLSAHAPTNVISVTVPAGDERRGRVFLGRVKSYLESEPGRLVL</sequence>
<dbReference type="InterPro" id="IPR003016">
    <property type="entry name" value="2-oxoA_DH_lipoyl-BS"/>
</dbReference>
<accession>A0A9P8IB67</accession>
<dbReference type="AlphaFoldDB" id="A0A9P8IB67"/>
<keyword evidence="3" id="KW-0809">Transit peptide</keyword>
<dbReference type="CDD" id="cd06849">
    <property type="entry name" value="lipoyl_domain"/>
    <property type="match status" value="1"/>
</dbReference>
<dbReference type="InterPro" id="IPR000089">
    <property type="entry name" value="Biotin_lipoyl"/>
</dbReference>
<evidence type="ECO:0000259" key="5">
    <source>
        <dbReference type="PROSITE" id="PS50968"/>
    </source>
</evidence>
<dbReference type="SUPFAM" id="SSF51230">
    <property type="entry name" value="Single hybrid motif"/>
    <property type="match status" value="1"/>
</dbReference>
<dbReference type="InterPro" id="IPR045257">
    <property type="entry name" value="E2/Pdx1"/>
</dbReference>
<keyword evidence="2" id="KW-0450">Lipoyl</keyword>
<dbReference type="PANTHER" id="PTHR23151:SF82">
    <property type="entry name" value="PYRUVATE DEHYDROGENASE COMPLEX PROTEIN X COMPONENT, MITOCHONDRIAL"/>
    <property type="match status" value="1"/>
</dbReference>
<dbReference type="InterPro" id="IPR011053">
    <property type="entry name" value="Single_hybrid_motif"/>
</dbReference>
<evidence type="ECO:0008006" key="9">
    <source>
        <dbReference type="Google" id="ProtNLM"/>
    </source>
</evidence>
<dbReference type="GO" id="GO:0004742">
    <property type="term" value="F:dihydrolipoyllysine-residue acetyltransferase activity"/>
    <property type="evidence" value="ECO:0007669"/>
    <property type="project" value="TreeGrafter"/>
</dbReference>
<evidence type="ECO:0000256" key="1">
    <source>
        <dbReference type="ARBA" id="ARBA00007317"/>
    </source>
</evidence>
<name>A0A9P8IB67_9PEZI</name>
<comment type="similarity">
    <text evidence="1">Belongs to the 2-oxoacid dehydrogenase family.</text>
</comment>
<dbReference type="InterPro" id="IPR004167">
    <property type="entry name" value="PSBD"/>
</dbReference>
<evidence type="ECO:0000256" key="3">
    <source>
        <dbReference type="ARBA" id="ARBA00022946"/>
    </source>
</evidence>
<organism evidence="7 8">
    <name type="scientific">Trichoglossum hirsutum</name>
    <dbReference type="NCBI Taxonomy" id="265104"/>
    <lineage>
        <taxon>Eukaryota</taxon>
        <taxon>Fungi</taxon>
        <taxon>Dikarya</taxon>
        <taxon>Ascomycota</taxon>
        <taxon>Pezizomycotina</taxon>
        <taxon>Geoglossomycetes</taxon>
        <taxon>Geoglossales</taxon>
        <taxon>Geoglossaceae</taxon>
        <taxon>Trichoglossum</taxon>
    </lineage>
</organism>
<dbReference type="GO" id="GO:0006086">
    <property type="term" value="P:pyruvate decarboxylation to acetyl-CoA"/>
    <property type="evidence" value="ECO:0007669"/>
    <property type="project" value="InterPro"/>
</dbReference>
<keyword evidence="8" id="KW-1185">Reference proteome</keyword>
<dbReference type="Gene3D" id="2.40.50.100">
    <property type="match status" value="1"/>
</dbReference>
<feature type="region of interest" description="Disordered" evidence="4">
    <location>
        <begin position="365"/>
        <end position="384"/>
    </location>
</feature>
<proteinExistence type="inferred from homology"/>
<dbReference type="GO" id="GO:0045254">
    <property type="term" value="C:pyruvate dehydrogenase complex"/>
    <property type="evidence" value="ECO:0007669"/>
    <property type="project" value="InterPro"/>
</dbReference>
<feature type="compositionally biased region" description="Polar residues" evidence="4">
    <location>
        <begin position="182"/>
        <end position="191"/>
    </location>
</feature>
<dbReference type="PANTHER" id="PTHR23151">
    <property type="entry name" value="DIHYDROLIPOAMIDE ACETYL/SUCCINYL-TRANSFERASE-RELATED"/>
    <property type="match status" value="1"/>
</dbReference>
<evidence type="ECO:0000313" key="8">
    <source>
        <dbReference type="Proteomes" id="UP000750711"/>
    </source>
</evidence>
<evidence type="ECO:0000256" key="4">
    <source>
        <dbReference type="SAM" id="MobiDB-lite"/>
    </source>
</evidence>
<feature type="domain" description="Lipoyl-binding" evidence="5">
    <location>
        <begin position="52"/>
        <end position="128"/>
    </location>
</feature>
<feature type="domain" description="Peripheral subunit-binding (PSBD)" evidence="6">
    <location>
        <begin position="195"/>
        <end position="235"/>
    </location>
</feature>
<dbReference type="InterPro" id="IPR036625">
    <property type="entry name" value="E3-bd_dom_sf"/>
</dbReference>
<dbReference type="SUPFAM" id="SSF47005">
    <property type="entry name" value="Peripheral subunit-binding domain of 2-oxo acid dehydrogenase complex"/>
    <property type="match status" value="1"/>
</dbReference>
<dbReference type="EMBL" id="JAGHQM010002428">
    <property type="protein sequence ID" value="KAH0548671.1"/>
    <property type="molecule type" value="Genomic_DNA"/>
</dbReference>
<dbReference type="Gene3D" id="4.10.320.10">
    <property type="entry name" value="E3-binding domain"/>
    <property type="match status" value="1"/>
</dbReference>
<protein>
    <recommendedName>
        <fullName evidence="9">Pyruvate dehydrogenase protein x component</fullName>
    </recommendedName>
</protein>
<comment type="caution">
    <text evidence="7">The sequence shown here is derived from an EMBL/GenBank/DDBJ whole genome shotgun (WGS) entry which is preliminary data.</text>
</comment>
<feature type="region of interest" description="Disordered" evidence="4">
    <location>
        <begin position="138"/>
        <end position="193"/>
    </location>
</feature>
<dbReference type="PROSITE" id="PS50968">
    <property type="entry name" value="BIOTINYL_LIPOYL"/>
    <property type="match status" value="1"/>
</dbReference>